<dbReference type="Pfam" id="PF01040">
    <property type="entry name" value="UbiA"/>
    <property type="match status" value="1"/>
</dbReference>
<evidence type="ECO:0000256" key="10">
    <source>
        <dbReference type="ARBA" id="ARBA00022989"/>
    </source>
</evidence>
<evidence type="ECO:0000256" key="7">
    <source>
        <dbReference type="ARBA" id="ARBA00022688"/>
    </source>
</evidence>
<keyword evidence="11 12" id="KW-0472">Membrane</keyword>
<dbReference type="OrthoDB" id="9782418at2"/>
<feature type="transmembrane region" description="Helical" evidence="12">
    <location>
        <begin position="266"/>
        <end position="284"/>
    </location>
</feature>
<dbReference type="RefSeq" id="WP_071663697.1">
    <property type="nucleotide sequence ID" value="NZ_CP009654.1"/>
</dbReference>
<dbReference type="UniPathway" id="UPA00232"/>
<dbReference type="PROSITE" id="PS00943">
    <property type="entry name" value="UBIA"/>
    <property type="match status" value="1"/>
</dbReference>
<comment type="cofactor">
    <cofactor evidence="1 12">
        <name>Mg(2+)</name>
        <dbReference type="ChEBI" id="CHEBI:18420"/>
    </cofactor>
</comment>
<accession>A0A1J0KVF6</accession>
<feature type="transmembrane region" description="Helical" evidence="12">
    <location>
        <begin position="235"/>
        <end position="254"/>
    </location>
</feature>
<dbReference type="EMBL" id="CP009654">
    <property type="protein sequence ID" value="APC97596.1"/>
    <property type="molecule type" value="Genomic_DNA"/>
</dbReference>
<evidence type="ECO:0000256" key="13">
    <source>
        <dbReference type="NCBIfam" id="TIGR01474"/>
    </source>
</evidence>
<keyword evidence="8 12" id="KW-0812">Transmembrane</keyword>
<evidence type="ECO:0000256" key="9">
    <source>
        <dbReference type="ARBA" id="ARBA00022842"/>
    </source>
</evidence>
<dbReference type="STRING" id="1542390.KX01_736"/>
<dbReference type="InterPro" id="IPR039653">
    <property type="entry name" value="Prenyltransferase"/>
</dbReference>
<feature type="transmembrane region" description="Helical" evidence="12">
    <location>
        <begin position="208"/>
        <end position="229"/>
    </location>
</feature>
<evidence type="ECO:0000256" key="12">
    <source>
        <dbReference type="HAMAP-Rule" id="MF_01635"/>
    </source>
</evidence>
<feature type="transmembrane region" description="Helical" evidence="12">
    <location>
        <begin position="164"/>
        <end position="187"/>
    </location>
</feature>
<dbReference type="Proteomes" id="UP000182521">
    <property type="component" value="Chromosome"/>
</dbReference>
<dbReference type="FunFam" id="1.20.120.1780:FF:000001">
    <property type="entry name" value="4-hydroxybenzoate octaprenyltransferase"/>
    <property type="match status" value="1"/>
</dbReference>
<keyword evidence="10 12" id="KW-1133">Transmembrane helix</keyword>
<proteinExistence type="inferred from homology"/>
<dbReference type="Gene3D" id="1.10.357.140">
    <property type="entry name" value="UbiA prenyltransferase"/>
    <property type="match status" value="1"/>
</dbReference>
<evidence type="ECO:0000256" key="11">
    <source>
        <dbReference type="ARBA" id="ARBA00023136"/>
    </source>
</evidence>
<keyword evidence="5 12" id="KW-0997">Cell inner membrane</keyword>
<protein>
    <recommendedName>
        <fullName evidence="12 13">4-hydroxybenzoate octaprenyltransferase</fullName>
        <ecNumber evidence="12 13">2.5.1.39</ecNumber>
    </recommendedName>
    <alternativeName>
        <fullName evidence="12">4-HB polyprenyltransferase</fullName>
    </alternativeName>
</protein>
<feature type="transmembrane region" description="Helical" evidence="12">
    <location>
        <begin position="46"/>
        <end position="67"/>
    </location>
</feature>
<keyword evidence="15" id="KW-1185">Reference proteome</keyword>
<keyword evidence="7 12" id="KW-0831">Ubiquinone biosynthesis</keyword>
<dbReference type="Gene3D" id="1.20.120.1780">
    <property type="entry name" value="UbiA prenyltransferase"/>
    <property type="match status" value="1"/>
</dbReference>
<feature type="transmembrane region" description="Helical" evidence="12">
    <location>
        <begin position="111"/>
        <end position="129"/>
    </location>
</feature>
<dbReference type="PANTHER" id="PTHR11048">
    <property type="entry name" value="PRENYLTRANSFERASES"/>
    <property type="match status" value="1"/>
</dbReference>
<keyword evidence="4 12" id="KW-1003">Cell membrane</keyword>
<evidence type="ECO:0000256" key="2">
    <source>
        <dbReference type="ARBA" id="ARBA00004141"/>
    </source>
</evidence>
<dbReference type="InterPro" id="IPR006370">
    <property type="entry name" value="HB_polyprenyltransferase-like"/>
</dbReference>
<comment type="similarity">
    <text evidence="3 12">Belongs to the UbiA prenyltransferase family.</text>
</comment>
<comment type="function">
    <text evidence="12">Catalyzes the prenylation of para-hydroxybenzoate (PHB) with an all-trans polyprenyl group. Mediates the second step in the final reaction sequence of ubiquinone-8 (UQ-8) biosynthesis, which is the condensation of the polyisoprenoid side chain with PHB, generating the first membrane-bound Q intermediate 3-octaprenyl-4-hydroxybenzoate.</text>
</comment>
<evidence type="ECO:0000256" key="3">
    <source>
        <dbReference type="ARBA" id="ARBA00005985"/>
    </source>
</evidence>
<dbReference type="GO" id="GO:0006744">
    <property type="term" value="P:ubiquinone biosynthetic process"/>
    <property type="evidence" value="ECO:0007669"/>
    <property type="project" value="UniProtKB-UniRule"/>
</dbReference>
<comment type="pathway">
    <text evidence="12">Cofactor biosynthesis; ubiquinone biosynthesis.</text>
</comment>
<evidence type="ECO:0000256" key="6">
    <source>
        <dbReference type="ARBA" id="ARBA00022679"/>
    </source>
</evidence>
<dbReference type="GO" id="GO:0008412">
    <property type="term" value="F:4-hydroxybenzoate polyprenyltransferase activity"/>
    <property type="evidence" value="ECO:0007669"/>
    <property type="project" value="UniProtKB-UniRule"/>
</dbReference>
<keyword evidence="9 12" id="KW-0460">Magnesium</keyword>
<dbReference type="GO" id="GO:0005886">
    <property type="term" value="C:plasma membrane"/>
    <property type="evidence" value="ECO:0007669"/>
    <property type="project" value="UniProtKB-SubCell"/>
</dbReference>
<dbReference type="HAMAP" id="MF_01635">
    <property type="entry name" value="UbiA"/>
    <property type="match status" value="1"/>
</dbReference>
<keyword evidence="6 12" id="KW-0808">Transferase</keyword>
<reference evidence="15" key="1">
    <citation type="submission" date="2014-10" db="EMBL/GenBank/DDBJ databases">
        <authorList>
            <person name="Kuske C.R."/>
            <person name="Challacombe J.F."/>
            <person name="Daligault H.E."/>
            <person name="Davenport K.W."/>
            <person name="Johnson S.L."/>
            <person name="Siddaramappa S."/>
            <person name="Petersen J.M."/>
        </authorList>
    </citation>
    <scope>NUCLEOTIDE SEQUENCE [LARGE SCALE GENOMIC DNA]</scope>
    <source>
        <strain evidence="15">CA97-1460</strain>
    </source>
</reference>
<dbReference type="PANTHER" id="PTHR11048:SF28">
    <property type="entry name" value="4-HYDROXYBENZOATE POLYPRENYLTRANSFERASE, MITOCHONDRIAL"/>
    <property type="match status" value="1"/>
</dbReference>
<dbReference type="InterPro" id="IPR044878">
    <property type="entry name" value="UbiA_sf"/>
</dbReference>
<evidence type="ECO:0000256" key="8">
    <source>
        <dbReference type="ARBA" id="ARBA00022692"/>
    </source>
</evidence>
<evidence type="ECO:0000313" key="15">
    <source>
        <dbReference type="Proteomes" id="UP000182521"/>
    </source>
</evidence>
<comment type="subcellular location">
    <subcellularLocation>
        <location evidence="12">Cell inner membrane</location>
        <topology evidence="12">Multi-pass membrane protein</topology>
    </subcellularLocation>
    <subcellularLocation>
        <location evidence="2">Membrane</location>
        <topology evidence="2">Multi-pass membrane protein</topology>
    </subcellularLocation>
</comment>
<evidence type="ECO:0000256" key="1">
    <source>
        <dbReference type="ARBA" id="ARBA00001946"/>
    </source>
</evidence>
<feature type="transmembrane region" description="Helical" evidence="12">
    <location>
        <begin position="141"/>
        <end position="158"/>
    </location>
</feature>
<feature type="transmembrane region" description="Helical" evidence="12">
    <location>
        <begin position="20"/>
        <end position="40"/>
    </location>
</feature>
<sequence>MLNKETLKAYVMLMRLHRPIPILLILWPTLTALVIASHGIPEFKYLFIFAIGVIVMRTVGCILNDIADIDFDRHVARTSSRPLTTGKLTVRNAVNLCLVLSFVAFVCVLFLNMFTIVLSFIALFLAILYPFCKRFFAMPQFVLGLAFNFGILMAFSAIQNKLPIEAWVFYLATICWTIAYDTVYALADREFDLEIGINSSAILFGKRVFSFIFIFNFISIAFLILLGIICKYGLIYYVGLFLASLFFIYNYFVYKKLGIEKCIKAFSDNHWVGLILFICVLLNYF</sequence>
<feature type="transmembrane region" description="Helical" evidence="12">
    <location>
        <begin position="88"/>
        <end position="105"/>
    </location>
</feature>
<evidence type="ECO:0000256" key="4">
    <source>
        <dbReference type="ARBA" id="ARBA00022475"/>
    </source>
</evidence>
<evidence type="ECO:0000313" key="14">
    <source>
        <dbReference type="EMBL" id="APC97596.1"/>
    </source>
</evidence>
<dbReference type="AlphaFoldDB" id="A0A1J0KVF6"/>
<dbReference type="EC" id="2.5.1.39" evidence="12 13"/>
<evidence type="ECO:0000256" key="5">
    <source>
        <dbReference type="ARBA" id="ARBA00022519"/>
    </source>
</evidence>
<name>A0A1J0KVF6_9GAMM</name>
<organism evidence="14 15">
    <name type="scientific">Francisella frigiditurris</name>
    <dbReference type="NCBI Taxonomy" id="1542390"/>
    <lineage>
        <taxon>Bacteria</taxon>
        <taxon>Pseudomonadati</taxon>
        <taxon>Pseudomonadota</taxon>
        <taxon>Gammaproteobacteria</taxon>
        <taxon>Thiotrichales</taxon>
        <taxon>Francisellaceae</taxon>
        <taxon>Francisella</taxon>
    </lineage>
</organism>
<dbReference type="NCBIfam" id="TIGR01474">
    <property type="entry name" value="ubiA_proteo"/>
    <property type="match status" value="1"/>
</dbReference>
<dbReference type="CDD" id="cd13959">
    <property type="entry name" value="PT_UbiA_COQ2"/>
    <property type="match status" value="1"/>
</dbReference>
<dbReference type="KEGG" id="frc:KX01_736"/>
<dbReference type="InterPro" id="IPR030470">
    <property type="entry name" value="UbiA_prenylTrfase_CS"/>
</dbReference>
<dbReference type="InterPro" id="IPR000537">
    <property type="entry name" value="UbiA_prenyltransferase"/>
</dbReference>
<comment type="catalytic activity">
    <reaction evidence="12">
        <text>all-trans-octaprenyl diphosphate + 4-hydroxybenzoate = 4-hydroxy-3-(all-trans-octaprenyl)benzoate + diphosphate</text>
        <dbReference type="Rhea" id="RHEA:27782"/>
        <dbReference type="ChEBI" id="CHEBI:1617"/>
        <dbReference type="ChEBI" id="CHEBI:17879"/>
        <dbReference type="ChEBI" id="CHEBI:33019"/>
        <dbReference type="ChEBI" id="CHEBI:57711"/>
        <dbReference type="EC" id="2.5.1.39"/>
    </reaction>
</comment>
<dbReference type="FunFam" id="1.10.357.140:FF:000008">
    <property type="entry name" value="4-hydroxybenzoate octaprenyltransferase"/>
    <property type="match status" value="1"/>
</dbReference>
<gene>
    <name evidence="12 14" type="primary">ubiA</name>
    <name evidence="14" type="ORF">KX01_736</name>
</gene>